<dbReference type="RefSeq" id="XP_013328209.1">
    <property type="nucleotide sequence ID" value="XM_013472755.1"/>
</dbReference>
<sequence length="174" mass="18144">MKLFNLVLPFVALFTAVSAVPTASAKEDDLRPIISGFLTTVKQQTAVINNTAAEVSPSSPEAARRIAIQTISAAVGDLNAALVDVINQVSHASPSPQSPHDLADLVTEVLEEINGSLNKVVSCLGLQTTLSFLGPLVPHLNQLLQGLQAVVPNLLALVKQLLGGLSQVLSGLNL</sequence>
<evidence type="ECO:0000313" key="2">
    <source>
        <dbReference type="EMBL" id="KKA21597.1"/>
    </source>
</evidence>
<evidence type="ECO:0000313" key="3">
    <source>
        <dbReference type="Proteomes" id="UP000053958"/>
    </source>
</evidence>
<dbReference type="Proteomes" id="UP000053958">
    <property type="component" value="Unassembled WGS sequence"/>
</dbReference>
<gene>
    <name evidence="2" type="ORF">T310_4384</name>
</gene>
<organism evidence="2 3">
    <name type="scientific">Rasamsonia emersonii (strain ATCC 16479 / CBS 393.64 / IMI 116815)</name>
    <dbReference type="NCBI Taxonomy" id="1408163"/>
    <lineage>
        <taxon>Eukaryota</taxon>
        <taxon>Fungi</taxon>
        <taxon>Dikarya</taxon>
        <taxon>Ascomycota</taxon>
        <taxon>Pezizomycotina</taxon>
        <taxon>Eurotiomycetes</taxon>
        <taxon>Eurotiomycetidae</taxon>
        <taxon>Eurotiales</taxon>
        <taxon>Trichocomaceae</taxon>
        <taxon>Rasamsonia</taxon>
    </lineage>
</organism>
<feature type="signal peptide" evidence="1">
    <location>
        <begin position="1"/>
        <end position="19"/>
    </location>
</feature>
<dbReference type="GeneID" id="25316732"/>
<reference evidence="2 3" key="1">
    <citation type="submission" date="2015-04" db="EMBL/GenBank/DDBJ databases">
        <authorList>
            <person name="Heijne W.H."/>
            <person name="Fedorova N.D."/>
            <person name="Nierman W.C."/>
            <person name="Vollebregt A.W."/>
            <person name="Zhao Z."/>
            <person name="Wu L."/>
            <person name="Kumar M."/>
            <person name="Stam H."/>
            <person name="van den Berg M.A."/>
            <person name="Pel H.J."/>
        </authorList>
    </citation>
    <scope>NUCLEOTIDE SEQUENCE [LARGE SCALE GENOMIC DNA]</scope>
    <source>
        <strain evidence="2 3">CBS 393.64</strain>
    </source>
</reference>
<comment type="caution">
    <text evidence="2">The sequence shown here is derived from an EMBL/GenBank/DDBJ whole genome shotgun (WGS) entry which is preliminary data.</text>
</comment>
<evidence type="ECO:0000256" key="1">
    <source>
        <dbReference type="SAM" id="SignalP"/>
    </source>
</evidence>
<name>A0A0F4YTH7_RASE3</name>
<protein>
    <recommendedName>
        <fullName evidence="4">Antigenic cell wall galactomannoprotein</fullName>
    </recommendedName>
</protein>
<accession>A0A0F4YTH7</accession>
<keyword evidence="1" id="KW-0732">Signal</keyword>
<keyword evidence="3" id="KW-1185">Reference proteome</keyword>
<dbReference type="AlphaFoldDB" id="A0A0F4YTH7"/>
<feature type="chain" id="PRO_5002482159" description="Antigenic cell wall galactomannoprotein" evidence="1">
    <location>
        <begin position="20"/>
        <end position="174"/>
    </location>
</feature>
<dbReference type="EMBL" id="LASV01000179">
    <property type="protein sequence ID" value="KKA21597.1"/>
    <property type="molecule type" value="Genomic_DNA"/>
</dbReference>
<proteinExistence type="predicted"/>
<dbReference type="OrthoDB" id="5400400at2759"/>
<evidence type="ECO:0008006" key="4">
    <source>
        <dbReference type="Google" id="ProtNLM"/>
    </source>
</evidence>